<reference evidence="2 3" key="2">
    <citation type="submission" date="2018-11" db="EMBL/GenBank/DDBJ databases">
        <authorList>
            <consortium name="Pathogen Informatics"/>
        </authorList>
    </citation>
    <scope>NUCLEOTIDE SEQUENCE [LARGE SCALE GENOMIC DNA]</scope>
    <source>
        <strain evidence="2 3">MHpl1</strain>
    </source>
</reference>
<dbReference type="AlphaFoldDB" id="A0A0N4VRY3"/>
<protein>
    <submittedName>
        <fullName evidence="4">AP2/ERF domain-containing protein</fullName>
    </submittedName>
</protein>
<dbReference type="OrthoDB" id="418748at2759"/>
<name>A0A0N4VRY3_HAEPC</name>
<proteinExistence type="predicted"/>
<feature type="compositionally biased region" description="Polar residues" evidence="1">
    <location>
        <begin position="110"/>
        <end position="119"/>
    </location>
</feature>
<accession>A0A0N4VRY3</accession>
<evidence type="ECO:0000256" key="1">
    <source>
        <dbReference type="SAM" id="MobiDB-lite"/>
    </source>
</evidence>
<reference evidence="4" key="1">
    <citation type="submission" date="2017-02" db="UniProtKB">
        <authorList>
            <consortium name="WormBaseParasite"/>
        </authorList>
    </citation>
    <scope>IDENTIFICATION</scope>
</reference>
<evidence type="ECO:0000313" key="3">
    <source>
        <dbReference type="Proteomes" id="UP000268014"/>
    </source>
</evidence>
<evidence type="ECO:0000313" key="4">
    <source>
        <dbReference type="WBParaSite" id="HPLM_0000003501-mRNA-1"/>
    </source>
</evidence>
<dbReference type="WBParaSite" id="HPLM_0000003501-mRNA-1">
    <property type="protein sequence ID" value="HPLM_0000003501-mRNA-1"/>
    <property type="gene ID" value="HPLM_0000003501"/>
</dbReference>
<dbReference type="EMBL" id="UZAF01000013">
    <property type="protein sequence ID" value="VDO04154.1"/>
    <property type="molecule type" value="Genomic_DNA"/>
</dbReference>
<organism evidence="4">
    <name type="scientific">Haemonchus placei</name>
    <name type="common">Barber's pole worm</name>
    <dbReference type="NCBI Taxonomy" id="6290"/>
    <lineage>
        <taxon>Eukaryota</taxon>
        <taxon>Metazoa</taxon>
        <taxon>Ecdysozoa</taxon>
        <taxon>Nematoda</taxon>
        <taxon>Chromadorea</taxon>
        <taxon>Rhabditida</taxon>
        <taxon>Rhabditina</taxon>
        <taxon>Rhabditomorpha</taxon>
        <taxon>Strongyloidea</taxon>
        <taxon>Trichostrongylidae</taxon>
        <taxon>Haemonchus</taxon>
    </lineage>
</organism>
<evidence type="ECO:0000313" key="2">
    <source>
        <dbReference type="EMBL" id="VDO04154.1"/>
    </source>
</evidence>
<sequence length="166" mass="18941">MRELDAHHAIHILHEQVEDEVLKMGKETEIDHVLVRRSPLKTIKDIKVPSGEDLAPQPRPLLADIAIDLPKKPKTRTHERNGASGGGSCTNSKGNTSKRRYWKPDFQIPKSRSSRSGATLQRPFCDVQRNRWGKLEVVSEGTGKHISRFRFINMREHMSFKNAIQT</sequence>
<feature type="region of interest" description="Disordered" evidence="1">
    <location>
        <begin position="69"/>
        <end position="122"/>
    </location>
</feature>
<dbReference type="Proteomes" id="UP000268014">
    <property type="component" value="Unassembled WGS sequence"/>
</dbReference>
<gene>
    <name evidence="2" type="ORF">HPLM_LOCUS36</name>
</gene>
<keyword evidence="3" id="KW-1185">Reference proteome</keyword>